<evidence type="ECO:0000313" key="2">
    <source>
        <dbReference type="EMBL" id="TXR51562.1"/>
    </source>
</evidence>
<organism evidence="2 3">
    <name type="scientific">Quadrisphaera setariae</name>
    <dbReference type="NCBI Taxonomy" id="2593304"/>
    <lineage>
        <taxon>Bacteria</taxon>
        <taxon>Bacillati</taxon>
        <taxon>Actinomycetota</taxon>
        <taxon>Actinomycetes</taxon>
        <taxon>Kineosporiales</taxon>
        <taxon>Kineosporiaceae</taxon>
        <taxon>Quadrisphaera</taxon>
    </lineage>
</organism>
<name>A0A5C8Z0A5_9ACTN</name>
<accession>A0A5C8Z0A5</accession>
<dbReference type="EMBL" id="VKAC01000022">
    <property type="protein sequence ID" value="TXR51562.1"/>
    <property type="molecule type" value="Genomic_DNA"/>
</dbReference>
<protein>
    <submittedName>
        <fullName evidence="2">Uncharacterized protein</fullName>
    </submittedName>
</protein>
<dbReference type="Proteomes" id="UP000321234">
    <property type="component" value="Unassembled WGS sequence"/>
</dbReference>
<feature type="compositionally biased region" description="Basic and acidic residues" evidence="1">
    <location>
        <begin position="148"/>
        <end position="157"/>
    </location>
</feature>
<feature type="region of interest" description="Disordered" evidence="1">
    <location>
        <begin position="82"/>
        <end position="105"/>
    </location>
</feature>
<dbReference type="AlphaFoldDB" id="A0A5C8Z0A5"/>
<keyword evidence="3" id="KW-1185">Reference proteome</keyword>
<feature type="compositionally biased region" description="Low complexity" evidence="1">
    <location>
        <begin position="129"/>
        <end position="146"/>
    </location>
</feature>
<evidence type="ECO:0000256" key="1">
    <source>
        <dbReference type="SAM" id="MobiDB-lite"/>
    </source>
</evidence>
<comment type="caution">
    <text evidence="2">The sequence shown here is derived from an EMBL/GenBank/DDBJ whole genome shotgun (WGS) entry which is preliminary data.</text>
</comment>
<sequence length="170" mass="17515">MVLDAEGLGTAGVAGSRAGDVPVVPAVNAAAYEALVGAANNLNQLTRYSHQNEALAPGVGEAVAAVVAAARAVRGRRVFEPAEPVEEPVEPAGQPDEPVDPWVSRPRRRVEPFAEADLGAVIDGGADDGSGVPVSSAVSADGSSSAAEEDRRPAGWEAMSLRERAQWLQR</sequence>
<proteinExistence type="predicted"/>
<gene>
    <name evidence="2" type="ORF">FMM08_22420</name>
</gene>
<feature type="region of interest" description="Disordered" evidence="1">
    <location>
        <begin position="119"/>
        <end position="157"/>
    </location>
</feature>
<reference evidence="2 3" key="1">
    <citation type="submission" date="2019-07" db="EMBL/GenBank/DDBJ databases">
        <title>Quadrisphaera sp. strain DD2A genome sequencing and assembly.</title>
        <authorList>
            <person name="Kim I."/>
        </authorList>
    </citation>
    <scope>NUCLEOTIDE SEQUENCE [LARGE SCALE GENOMIC DNA]</scope>
    <source>
        <strain evidence="2 3">DD2A</strain>
    </source>
</reference>
<evidence type="ECO:0000313" key="3">
    <source>
        <dbReference type="Proteomes" id="UP000321234"/>
    </source>
</evidence>